<evidence type="ECO:0000256" key="2">
    <source>
        <dbReference type="ARBA" id="ARBA00022737"/>
    </source>
</evidence>
<dbReference type="eggNOG" id="KOG4197">
    <property type="taxonomic scope" value="Eukaryota"/>
</dbReference>
<evidence type="ECO:0000313" key="6">
    <source>
        <dbReference type="Proteomes" id="UP000001514"/>
    </source>
</evidence>
<dbReference type="FunCoup" id="D8T1I0">
    <property type="interactions" value="816"/>
</dbReference>
<sequence length="745" mass="83326">MRVGFQIARAVARAVHGSGNAVSSSRIFRPSSSSIIVRGLADDFSSLFDQNAMKTKAPGKAREDGEATKAGKVNEDKEEVSELDLLDLQFAKIETTTRTTTVSDSKPESLEPIVQEIPLLPPFGSDEELIEYATAVVKETPWRQLYTKLAVLGDQVKAHHVPEIIKRAKDSPVVFSFFMWVRARRHIRLDSSMFTLLFEVLSSTDKPEEMEWLLDQMPKWGIPVEDSMVVTVMLAYGRLDRAGDALKLFLKMEELGVKYPKTSTFNCILRLLLNAGRNLQFDMVHKRMTMMRKMNALTYEILIAKVCRFGAAESAYEVFQEMKDVEHQPSVAAYASLVESLSKAGREDIAIQVLEEMETPSAEVYNPLVRNLVLAGKLGVALTQYKKMLEAKLKPVSSTCIPILTELVITERSEQACSLFREMIKSGYASPADCLPVVESSYKKCKIEMVWSFIKELPKLPDCDFDEKIIYSLVKGLMDKERLDLARKLFQSVLSTGKKLPADTYNLFILKLRTTDGSKQIFDLMKQNGCVPDTRSYNGMIEALVRAGSIGEAYQLFVEMMDKGYQADAITYKLLMQILSRDEKMNASTVTEAMTKLKEKGKFEAAGTLALRELCTAVSDPKHSSVESEVCVWNISHTTTIMQTLSIVSSLEKSPLLSSSASLVRLAKMGFLARLWDDVVAHDPGMNLRDPKLEGSLQGAPFAQRDKDKTGNMSDREGRTRDDPGVTRQLSPSVSDWLVLSILDR</sequence>
<evidence type="ECO:0000256" key="1">
    <source>
        <dbReference type="ARBA" id="ARBA00007626"/>
    </source>
</evidence>
<feature type="repeat" description="PPR" evidence="3">
    <location>
        <begin position="190"/>
        <end position="224"/>
    </location>
</feature>
<dbReference type="AlphaFoldDB" id="D8T1I0"/>
<dbReference type="PANTHER" id="PTHR47939">
    <property type="entry name" value="MEMBRANE-ASSOCIATED SALT-INDUCIBLE PROTEIN-LIKE"/>
    <property type="match status" value="1"/>
</dbReference>
<dbReference type="InterPro" id="IPR002885">
    <property type="entry name" value="PPR_rpt"/>
</dbReference>
<feature type="repeat" description="PPR" evidence="3">
    <location>
        <begin position="295"/>
        <end position="329"/>
    </location>
</feature>
<dbReference type="Pfam" id="PF13041">
    <property type="entry name" value="PPR_2"/>
    <property type="match status" value="1"/>
</dbReference>
<feature type="region of interest" description="Disordered" evidence="4">
    <location>
        <begin position="55"/>
        <end position="74"/>
    </location>
</feature>
<feature type="compositionally biased region" description="Basic and acidic residues" evidence="4">
    <location>
        <begin position="704"/>
        <end position="725"/>
    </location>
</feature>
<keyword evidence="6" id="KW-1185">Reference proteome</keyword>
<feature type="repeat" description="PPR" evidence="3">
    <location>
        <begin position="330"/>
        <end position="364"/>
    </location>
</feature>
<dbReference type="Pfam" id="PF13812">
    <property type="entry name" value="PPR_3"/>
    <property type="match status" value="1"/>
</dbReference>
<dbReference type="Pfam" id="PF01535">
    <property type="entry name" value="PPR"/>
    <property type="match status" value="2"/>
</dbReference>
<dbReference type="InterPro" id="IPR011990">
    <property type="entry name" value="TPR-like_helical_dom_sf"/>
</dbReference>
<reference evidence="5 6" key="1">
    <citation type="journal article" date="2011" name="Science">
        <title>The Selaginella genome identifies genetic changes associated with the evolution of vascular plants.</title>
        <authorList>
            <person name="Banks J.A."/>
            <person name="Nishiyama T."/>
            <person name="Hasebe M."/>
            <person name="Bowman J.L."/>
            <person name="Gribskov M."/>
            <person name="dePamphilis C."/>
            <person name="Albert V.A."/>
            <person name="Aono N."/>
            <person name="Aoyama T."/>
            <person name="Ambrose B.A."/>
            <person name="Ashton N.W."/>
            <person name="Axtell M.J."/>
            <person name="Barker E."/>
            <person name="Barker M.S."/>
            <person name="Bennetzen J.L."/>
            <person name="Bonawitz N.D."/>
            <person name="Chapple C."/>
            <person name="Cheng C."/>
            <person name="Correa L.G."/>
            <person name="Dacre M."/>
            <person name="DeBarry J."/>
            <person name="Dreyer I."/>
            <person name="Elias M."/>
            <person name="Engstrom E.M."/>
            <person name="Estelle M."/>
            <person name="Feng L."/>
            <person name="Finet C."/>
            <person name="Floyd S.K."/>
            <person name="Frommer W.B."/>
            <person name="Fujita T."/>
            <person name="Gramzow L."/>
            <person name="Gutensohn M."/>
            <person name="Harholt J."/>
            <person name="Hattori M."/>
            <person name="Heyl A."/>
            <person name="Hirai T."/>
            <person name="Hiwatashi Y."/>
            <person name="Ishikawa M."/>
            <person name="Iwata M."/>
            <person name="Karol K.G."/>
            <person name="Koehler B."/>
            <person name="Kolukisaoglu U."/>
            <person name="Kubo M."/>
            <person name="Kurata T."/>
            <person name="Lalonde S."/>
            <person name="Li K."/>
            <person name="Li Y."/>
            <person name="Litt A."/>
            <person name="Lyons E."/>
            <person name="Manning G."/>
            <person name="Maruyama T."/>
            <person name="Michael T.P."/>
            <person name="Mikami K."/>
            <person name="Miyazaki S."/>
            <person name="Morinaga S."/>
            <person name="Murata T."/>
            <person name="Mueller-Roeber B."/>
            <person name="Nelson D.R."/>
            <person name="Obara M."/>
            <person name="Oguri Y."/>
            <person name="Olmstead R.G."/>
            <person name="Onodera N."/>
            <person name="Petersen B.L."/>
            <person name="Pils B."/>
            <person name="Prigge M."/>
            <person name="Rensing S.A."/>
            <person name="Riano-Pachon D.M."/>
            <person name="Roberts A.W."/>
            <person name="Sato Y."/>
            <person name="Scheller H.V."/>
            <person name="Schulz B."/>
            <person name="Schulz C."/>
            <person name="Shakirov E.V."/>
            <person name="Shibagaki N."/>
            <person name="Shinohara N."/>
            <person name="Shippen D.E."/>
            <person name="Soerensen I."/>
            <person name="Sotooka R."/>
            <person name="Sugimoto N."/>
            <person name="Sugita M."/>
            <person name="Sumikawa N."/>
            <person name="Tanurdzic M."/>
            <person name="Theissen G."/>
            <person name="Ulvskov P."/>
            <person name="Wakazuki S."/>
            <person name="Weng J.K."/>
            <person name="Willats W.W."/>
            <person name="Wipf D."/>
            <person name="Wolf P.G."/>
            <person name="Yang L."/>
            <person name="Zimmer A.D."/>
            <person name="Zhu Q."/>
            <person name="Mitros T."/>
            <person name="Hellsten U."/>
            <person name="Loque D."/>
            <person name="Otillar R."/>
            <person name="Salamov A."/>
            <person name="Schmutz J."/>
            <person name="Shapiro H."/>
            <person name="Lindquist E."/>
            <person name="Lucas S."/>
            <person name="Rokhsar D."/>
            <person name="Grigoriev I.V."/>
        </authorList>
    </citation>
    <scope>NUCLEOTIDE SEQUENCE [LARGE SCALE GENOMIC DNA]</scope>
</reference>
<dbReference type="InParanoid" id="D8T1I0"/>
<dbReference type="Gramene" id="EFJ09505">
    <property type="protein sequence ID" value="EFJ09505"/>
    <property type="gene ID" value="SELMODRAFT_428038"/>
</dbReference>
<keyword evidence="2" id="KW-0677">Repeat</keyword>
<evidence type="ECO:0000313" key="5">
    <source>
        <dbReference type="EMBL" id="EFJ09505.1"/>
    </source>
</evidence>
<dbReference type="GO" id="GO:0003729">
    <property type="term" value="F:mRNA binding"/>
    <property type="evidence" value="ECO:0000318"/>
    <property type="project" value="GO_Central"/>
</dbReference>
<name>D8T1I0_SELML</name>
<dbReference type="Proteomes" id="UP000001514">
    <property type="component" value="Unassembled WGS sequence"/>
</dbReference>
<feature type="compositionally biased region" description="Basic and acidic residues" evidence="4">
    <location>
        <begin position="60"/>
        <end position="74"/>
    </location>
</feature>
<dbReference type="InterPro" id="IPR050667">
    <property type="entry name" value="PPR-containing_protein"/>
</dbReference>
<feature type="repeat" description="PPR" evidence="3">
    <location>
        <begin position="533"/>
        <end position="567"/>
    </location>
</feature>
<gene>
    <name evidence="5" type="ORF">SELMODRAFT_428038</name>
</gene>
<protein>
    <recommendedName>
        <fullName evidence="7">Pentacotripeptide-repeat region of PRORP domain-containing protein</fullName>
    </recommendedName>
</protein>
<dbReference type="KEGG" id="smo:SELMODRAFT_428038"/>
<accession>D8T1I0</accession>
<evidence type="ECO:0008006" key="7">
    <source>
        <dbReference type="Google" id="ProtNLM"/>
    </source>
</evidence>
<comment type="similarity">
    <text evidence="1">Belongs to the PPR family. P subfamily.</text>
</comment>
<dbReference type="Gene3D" id="1.25.40.10">
    <property type="entry name" value="Tetratricopeptide repeat domain"/>
    <property type="match status" value="3"/>
</dbReference>
<evidence type="ECO:0000256" key="4">
    <source>
        <dbReference type="SAM" id="MobiDB-lite"/>
    </source>
</evidence>
<evidence type="ECO:0000256" key="3">
    <source>
        <dbReference type="PROSITE-ProRule" id="PRU00708"/>
    </source>
</evidence>
<dbReference type="HOGENOM" id="CLU_373168_0_0_1"/>
<proteinExistence type="inferred from homology"/>
<feature type="region of interest" description="Disordered" evidence="4">
    <location>
        <begin position="690"/>
        <end position="730"/>
    </location>
</feature>
<organism evidence="6">
    <name type="scientific">Selaginella moellendorffii</name>
    <name type="common">Spikemoss</name>
    <dbReference type="NCBI Taxonomy" id="88036"/>
    <lineage>
        <taxon>Eukaryota</taxon>
        <taxon>Viridiplantae</taxon>
        <taxon>Streptophyta</taxon>
        <taxon>Embryophyta</taxon>
        <taxon>Tracheophyta</taxon>
        <taxon>Lycopodiopsida</taxon>
        <taxon>Selaginellales</taxon>
        <taxon>Selaginellaceae</taxon>
        <taxon>Selaginella</taxon>
    </lineage>
</organism>
<dbReference type="NCBIfam" id="TIGR00756">
    <property type="entry name" value="PPR"/>
    <property type="match status" value="1"/>
</dbReference>
<dbReference type="EMBL" id="GL377662">
    <property type="protein sequence ID" value="EFJ09505.1"/>
    <property type="molecule type" value="Genomic_DNA"/>
</dbReference>
<dbReference type="PANTHER" id="PTHR47939:SF14">
    <property type="entry name" value="PENTATRICOPEPTIDE REPEAT-CONTAINING PROTEIN MITOCHONDRIAL"/>
    <property type="match status" value="1"/>
</dbReference>
<dbReference type="PROSITE" id="PS51375">
    <property type="entry name" value="PPR"/>
    <property type="match status" value="4"/>
</dbReference>